<comment type="caution">
    <text evidence="1">The sequence shown here is derived from an EMBL/GenBank/DDBJ whole genome shotgun (WGS) entry which is preliminary data.</text>
</comment>
<reference evidence="1" key="1">
    <citation type="submission" date="2013-05" db="EMBL/GenBank/DDBJ databases">
        <authorList>
            <person name="Yim A.K.Y."/>
            <person name="Chan T.F."/>
            <person name="Ji K.M."/>
            <person name="Liu X.Y."/>
            <person name="Zhou J.W."/>
            <person name="Li R.Q."/>
            <person name="Yang K.Y."/>
            <person name="Li J."/>
            <person name="Li M."/>
            <person name="Law P.T.W."/>
            <person name="Wu Y.L."/>
            <person name="Cai Z.L."/>
            <person name="Qin H."/>
            <person name="Bao Y."/>
            <person name="Leung R.K.K."/>
            <person name="Ng P.K.S."/>
            <person name="Zou J."/>
            <person name="Zhong X.J."/>
            <person name="Ran P.X."/>
            <person name="Zhong N.S."/>
            <person name="Liu Z.G."/>
            <person name="Tsui S.K.W."/>
        </authorList>
    </citation>
    <scope>NUCLEOTIDE SEQUENCE</scope>
    <source>
        <strain evidence="1">Derf</strain>
        <tissue evidence="1">Whole organism</tissue>
    </source>
</reference>
<reference evidence="1" key="2">
    <citation type="journal article" date="2022" name="Res Sq">
        <title>Comparative Genomics Reveals Insights into the Divergent Evolution of Astigmatic Mites and Household Pest Adaptations.</title>
        <authorList>
            <person name="Xiong Q."/>
            <person name="Wan A.T.-Y."/>
            <person name="Liu X.-Y."/>
            <person name="Fung C.S.-H."/>
            <person name="Xiao X."/>
            <person name="Malainual N."/>
            <person name="Hou J."/>
            <person name="Wang L."/>
            <person name="Wang M."/>
            <person name="Yang K."/>
            <person name="Cui Y."/>
            <person name="Leung E."/>
            <person name="Nong W."/>
            <person name="Shin S.-K."/>
            <person name="Au S."/>
            <person name="Jeong K.Y."/>
            <person name="Chew F.T."/>
            <person name="Hui J."/>
            <person name="Leung T.F."/>
            <person name="Tungtrongchitr A."/>
            <person name="Zhong N."/>
            <person name="Liu Z."/>
            <person name="Tsui S."/>
        </authorList>
    </citation>
    <scope>NUCLEOTIDE SEQUENCE</scope>
    <source>
        <strain evidence="1">Derf</strain>
        <tissue evidence="1">Whole organism</tissue>
    </source>
</reference>
<name>A0A922I1G1_DERFA</name>
<organism evidence="1 2">
    <name type="scientific">Dermatophagoides farinae</name>
    <name type="common">American house dust mite</name>
    <dbReference type="NCBI Taxonomy" id="6954"/>
    <lineage>
        <taxon>Eukaryota</taxon>
        <taxon>Metazoa</taxon>
        <taxon>Ecdysozoa</taxon>
        <taxon>Arthropoda</taxon>
        <taxon>Chelicerata</taxon>
        <taxon>Arachnida</taxon>
        <taxon>Acari</taxon>
        <taxon>Acariformes</taxon>
        <taxon>Sarcoptiformes</taxon>
        <taxon>Astigmata</taxon>
        <taxon>Psoroptidia</taxon>
        <taxon>Analgoidea</taxon>
        <taxon>Pyroglyphidae</taxon>
        <taxon>Dermatophagoidinae</taxon>
        <taxon>Dermatophagoides</taxon>
    </lineage>
</organism>
<proteinExistence type="predicted"/>
<evidence type="ECO:0000313" key="2">
    <source>
        <dbReference type="Proteomes" id="UP000790347"/>
    </source>
</evidence>
<dbReference type="Proteomes" id="UP000790347">
    <property type="component" value="Unassembled WGS sequence"/>
</dbReference>
<keyword evidence="2" id="KW-1185">Reference proteome</keyword>
<accession>A0A922I1G1</accession>
<protein>
    <submittedName>
        <fullName evidence="1">Uncharacterized protein</fullName>
    </submittedName>
</protein>
<sequence>MEEEYNNKYPIRFIGRNILTEPIPLGFMVDPFNISLILLVLVSEADNDDDDDDFHANLKKPLTESNRTLFTSSIKYYTK</sequence>
<dbReference type="EMBL" id="ASGP02000003">
    <property type="protein sequence ID" value="KAH9516316.1"/>
    <property type="molecule type" value="Genomic_DNA"/>
</dbReference>
<gene>
    <name evidence="1" type="ORF">DERF_007067</name>
</gene>
<dbReference type="AlphaFoldDB" id="A0A922I1G1"/>
<evidence type="ECO:0000313" key="1">
    <source>
        <dbReference type="EMBL" id="KAH9516316.1"/>
    </source>
</evidence>